<dbReference type="InterPro" id="IPR037171">
    <property type="entry name" value="NagB/RpiA_transferase-like"/>
</dbReference>
<evidence type="ECO:0000259" key="1">
    <source>
        <dbReference type="Pfam" id="PF02589"/>
    </source>
</evidence>
<comment type="caution">
    <text evidence="2">The sequence shown here is derived from an EMBL/GenBank/DDBJ whole genome shotgun (WGS) entry which is preliminary data.</text>
</comment>
<accession>A0A5M8QH96</accession>
<dbReference type="EMBL" id="VBSN01000069">
    <property type="protein sequence ID" value="KAA6434126.1"/>
    <property type="molecule type" value="Genomic_DNA"/>
</dbReference>
<dbReference type="Proteomes" id="UP000323994">
    <property type="component" value="Unassembled WGS sequence"/>
</dbReference>
<dbReference type="PANTHER" id="PTHR43682:SF1">
    <property type="entry name" value="LACTATE UTILIZATION PROTEIN C"/>
    <property type="match status" value="1"/>
</dbReference>
<dbReference type="SUPFAM" id="SSF100950">
    <property type="entry name" value="NagB/RpiA/CoA transferase-like"/>
    <property type="match status" value="1"/>
</dbReference>
<dbReference type="Gene3D" id="3.40.50.10420">
    <property type="entry name" value="NagB/RpiA/CoA transferase-like"/>
    <property type="match status" value="1"/>
</dbReference>
<proteinExistence type="predicted"/>
<dbReference type="OrthoDB" id="9794157at2"/>
<evidence type="ECO:0000313" key="3">
    <source>
        <dbReference type="Proteomes" id="UP000323994"/>
    </source>
</evidence>
<dbReference type="InterPro" id="IPR003741">
    <property type="entry name" value="LUD_dom"/>
</dbReference>
<dbReference type="AlphaFoldDB" id="A0A5M8QH96"/>
<gene>
    <name evidence="2" type="ORF">FEM33_22870</name>
</gene>
<feature type="domain" description="LUD" evidence="1">
    <location>
        <begin position="98"/>
        <end position="192"/>
    </location>
</feature>
<dbReference type="InterPro" id="IPR024185">
    <property type="entry name" value="FTHF_cligase-like_sf"/>
</dbReference>
<evidence type="ECO:0000313" key="2">
    <source>
        <dbReference type="EMBL" id="KAA6434126.1"/>
    </source>
</evidence>
<dbReference type="PANTHER" id="PTHR43682">
    <property type="entry name" value="LACTATE UTILIZATION PROTEIN C"/>
    <property type="match status" value="1"/>
</dbReference>
<organism evidence="2 3">
    <name type="scientific">Dyadobacter flavalbus</name>
    <dbReference type="NCBI Taxonomy" id="2579942"/>
    <lineage>
        <taxon>Bacteria</taxon>
        <taxon>Pseudomonadati</taxon>
        <taxon>Bacteroidota</taxon>
        <taxon>Cytophagia</taxon>
        <taxon>Cytophagales</taxon>
        <taxon>Spirosomataceae</taxon>
        <taxon>Dyadobacter</taxon>
    </lineage>
</organism>
<protein>
    <recommendedName>
        <fullName evidence="1">LUD domain-containing protein</fullName>
    </recommendedName>
</protein>
<dbReference type="Pfam" id="PF02589">
    <property type="entry name" value="LUD_dom"/>
    <property type="match status" value="1"/>
</dbReference>
<reference evidence="2 3" key="1">
    <citation type="submission" date="2019-05" db="EMBL/GenBank/DDBJ databases">
        <authorList>
            <person name="Qu J.-H."/>
        </authorList>
    </citation>
    <scope>NUCLEOTIDE SEQUENCE [LARGE SCALE GENOMIC DNA]</scope>
    <source>
        <strain evidence="2 3">NS28</strain>
    </source>
</reference>
<name>A0A5M8QH96_9BACT</name>
<dbReference type="RefSeq" id="WP_139014292.1">
    <property type="nucleotide sequence ID" value="NZ_VBSN01000069.1"/>
</dbReference>
<sequence length="199" mass="22329">MNSRDKILQQIKLNMPSETVLPEKIRFDSHFESTENKFVETLSAIYTEVIVVKDLNALKEKAEELYASVTNRATTIPFLNSWADFSLNIADPHDLEMIEIAILEAEFGVAENGAVWISERHLPHRALPFITQNLAFVIPRNAIVNNMHDAYERLSDTTGWGCFIAGPSKTADIEQSLVIGAHGARSMVIFLIEDYPGIL</sequence>
<keyword evidence="3" id="KW-1185">Reference proteome</keyword>